<dbReference type="AlphaFoldDB" id="A0A923MIA7"/>
<dbReference type="InterPro" id="IPR012902">
    <property type="entry name" value="N_methyl_site"/>
</dbReference>
<keyword evidence="2" id="KW-1185">Reference proteome</keyword>
<reference evidence="1" key="1">
    <citation type="submission" date="2020-08" db="EMBL/GenBank/DDBJ databases">
        <title>Genome public.</title>
        <authorList>
            <person name="Liu C."/>
            <person name="Sun Q."/>
        </authorList>
    </citation>
    <scope>NUCLEOTIDE SEQUENCE</scope>
    <source>
        <strain evidence="1">BX15</strain>
    </source>
</reference>
<evidence type="ECO:0000313" key="1">
    <source>
        <dbReference type="EMBL" id="MBC5771237.1"/>
    </source>
</evidence>
<accession>A0A923MIA7</accession>
<dbReference type="Proteomes" id="UP000620327">
    <property type="component" value="Unassembled WGS sequence"/>
</dbReference>
<name>A0A923MIA7_9FIRM</name>
<comment type="caution">
    <text evidence="1">The sequence shown here is derived from an EMBL/GenBank/DDBJ whole genome shotgun (WGS) entry which is preliminary data.</text>
</comment>
<sequence>MKKLRNQNGLTLTEMLCTVIIVLLFSSLVAVGANAAVRSFRISMADSQAQELCSTLTTAISDKLRYCTVETDNTVFIQGVGYVEGAANEIFTLNSDSGQVYLGENKFLGAYAYPEGLKVKDFSVEYNGTERVFTVKFQIKDRRDTKLAEADFQVKQINQETN</sequence>
<dbReference type="NCBIfam" id="TIGR02532">
    <property type="entry name" value="IV_pilin_GFxxxE"/>
    <property type="match status" value="1"/>
</dbReference>
<proteinExistence type="predicted"/>
<organism evidence="1 2">
    <name type="scientific">Dysosmobacter segnis</name>
    <dbReference type="NCBI Taxonomy" id="2763042"/>
    <lineage>
        <taxon>Bacteria</taxon>
        <taxon>Bacillati</taxon>
        <taxon>Bacillota</taxon>
        <taxon>Clostridia</taxon>
        <taxon>Eubacteriales</taxon>
        <taxon>Oscillospiraceae</taxon>
        <taxon>Dysosmobacter</taxon>
    </lineage>
</organism>
<dbReference type="RefSeq" id="WP_187015453.1">
    <property type="nucleotide sequence ID" value="NZ_JACOQI010000014.1"/>
</dbReference>
<gene>
    <name evidence="1" type="ORF">H8Z83_13070</name>
</gene>
<protein>
    <submittedName>
        <fullName evidence="1">Type II secretion system protein</fullName>
    </submittedName>
</protein>
<dbReference type="EMBL" id="JACOQI010000014">
    <property type="protein sequence ID" value="MBC5771237.1"/>
    <property type="molecule type" value="Genomic_DNA"/>
</dbReference>
<evidence type="ECO:0000313" key="2">
    <source>
        <dbReference type="Proteomes" id="UP000620327"/>
    </source>
</evidence>